<dbReference type="OrthoDB" id="1431004at2"/>
<dbReference type="KEGG" id="bhd:BHYOB78_12285"/>
<organism evidence="1 2">
    <name type="scientific">Brachyspira hyodysenteriae ATCC 27164</name>
    <dbReference type="NCBI Taxonomy" id="1266923"/>
    <lineage>
        <taxon>Bacteria</taxon>
        <taxon>Pseudomonadati</taxon>
        <taxon>Spirochaetota</taxon>
        <taxon>Spirochaetia</taxon>
        <taxon>Brachyspirales</taxon>
        <taxon>Brachyspiraceae</taxon>
        <taxon>Brachyspira</taxon>
    </lineage>
</organism>
<reference evidence="2" key="1">
    <citation type="journal article" date="2016" name="Genome Announc.">
        <title>Complete Genome Sequence of Brachyspira hyodysenteriae Type Strain B78 (ATCC 27164).</title>
        <authorList>
            <person name="Mirajkar N.S."/>
            <person name="Johnson T.J."/>
            <person name="Gebhart C.J."/>
        </authorList>
    </citation>
    <scope>NUCLEOTIDE SEQUENCE [LARGE SCALE GENOMIC DNA]</scope>
    <source>
        <strain evidence="2">B78</strain>
    </source>
</reference>
<gene>
    <name evidence="1" type="ORF">BHYOB78_12285</name>
</gene>
<dbReference type="AlphaFoldDB" id="A0A3B6W0F3"/>
<accession>A0A3B6W0F3</accession>
<dbReference type="Proteomes" id="UP000092328">
    <property type="component" value="Chromosome"/>
</dbReference>
<name>A0A3B6W0F3_BRAHO</name>
<keyword evidence="2" id="KW-1185">Reference proteome</keyword>
<reference evidence="2" key="2">
    <citation type="journal article" date="2017" name="Genome Announc.">
        <title>Correction for Mirajkar et al., Complete Genome Sequence of Brachyspira hyodysenteriae Type Strain B78 (ATCC 27164).</title>
        <authorList>
            <person name="Mirajkar N.S."/>
            <person name="Johnson T.J."/>
            <person name="Gebhart C.J."/>
        </authorList>
    </citation>
    <scope>NUCLEOTIDE SEQUENCE [LARGE SCALE GENOMIC DNA]</scope>
    <source>
        <strain evidence="2">B78</strain>
    </source>
</reference>
<dbReference type="RefSeq" id="WP_020063794.1">
    <property type="nucleotide sequence ID" value="NZ_CP015910.2"/>
</dbReference>
<sequence length="332" mass="39705">MNTSCLELFLLYYKEDQNINQDNFFHYFDILYNKALEEIKNRLNNLPINKKEYSLEQISKEVFNLNIDGAERLNMYYKVQFEAMIYVFKDYYKIISNNFRDLENFYNNIKFHGALQYYLYLYGNILCILGEFEIRNGIKPIREFVIKNRVDSFEVFNSSLNLKNDNIPLSPLLSFNSSVFLIRQSIELKLKNMLGIDYILDIDNKELVKIPGDSLLDFVFNNKNIEIPDTIQKGILKKIHEWTQLFIHGGFIINIWQIHIAHIILKDLFQPNSYEHDDKRIFSIYGSVKMKKNYYDNQLDKEIIDYLKKTYKYVSNKNIEIIKLKNPEAIIY</sequence>
<evidence type="ECO:0000313" key="2">
    <source>
        <dbReference type="Proteomes" id="UP000092328"/>
    </source>
</evidence>
<dbReference type="EMBL" id="CP015910">
    <property type="protein sequence ID" value="ANN64610.1"/>
    <property type="molecule type" value="Genomic_DNA"/>
</dbReference>
<evidence type="ECO:0000313" key="1">
    <source>
        <dbReference type="EMBL" id="ANN64610.1"/>
    </source>
</evidence>
<protein>
    <submittedName>
        <fullName evidence="1">Uncharacterized protein</fullName>
    </submittedName>
</protein>
<proteinExistence type="predicted"/>